<dbReference type="EMBL" id="JAFNEN010000151">
    <property type="protein sequence ID" value="KAG8191834.1"/>
    <property type="molecule type" value="Genomic_DNA"/>
</dbReference>
<dbReference type="AlphaFoldDB" id="A0AAV6V575"/>
<keyword evidence="1" id="KW-0472">Membrane</keyword>
<dbReference type="GO" id="GO:0008527">
    <property type="term" value="F:taste receptor activity"/>
    <property type="evidence" value="ECO:0007669"/>
    <property type="project" value="InterPro"/>
</dbReference>
<gene>
    <name evidence="2" type="ORF">JTE90_022823</name>
</gene>
<sequence length="226" mass="25412">MTMKTVVVWKDKFFLSSASSAQTAVVGFCFSLFVVVVEILPMNYFALYYVAVCHQLKAVLTDFSQKMSQNKPKVDYENLLRSYNAIKSLIASIDDELSLLMFIEILFSSSIMYFAIAVMFHPDTMPFPNRISIYLCFINNLVTFFAMTASAALISETSLSIGLKAQSSESQKESGLVFLQQRFISSADKEISMTVWKIAPIRRQLIFGILGGVFTYVLLLDGLSDR</sequence>
<reference evidence="2 3" key="1">
    <citation type="journal article" date="2022" name="Nat. Ecol. Evol.">
        <title>A masculinizing supergene underlies an exaggerated male reproductive morph in a spider.</title>
        <authorList>
            <person name="Hendrickx F."/>
            <person name="De Corte Z."/>
            <person name="Sonet G."/>
            <person name="Van Belleghem S.M."/>
            <person name="Kostlbacher S."/>
            <person name="Vangestel C."/>
        </authorList>
    </citation>
    <scope>NUCLEOTIDE SEQUENCE [LARGE SCALE GENOMIC DNA]</scope>
    <source>
        <strain evidence="2">W744_W776</strain>
    </source>
</reference>
<evidence type="ECO:0000256" key="1">
    <source>
        <dbReference type="SAM" id="Phobius"/>
    </source>
</evidence>
<dbReference type="Pfam" id="PF06151">
    <property type="entry name" value="Trehalose_recp"/>
    <property type="match status" value="1"/>
</dbReference>
<keyword evidence="3" id="KW-1185">Reference proteome</keyword>
<protein>
    <recommendedName>
        <fullName evidence="4">Gustatory receptor</fullName>
    </recommendedName>
</protein>
<evidence type="ECO:0000313" key="2">
    <source>
        <dbReference type="EMBL" id="KAG8191834.1"/>
    </source>
</evidence>
<keyword evidence="1" id="KW-1133">Transmembrane helix</keyword>
<dbReference type="GO" id="GO:0016020">
    <property type="term" value="C:membrane"/>
    <property type="evidence" value="ECO:0007669"/>
    <property type="project" value="InterPro"/>
</dbReference>
<evidence type="ECO:0000313" key="3">
    <source>
        <dbReference type="Proteomes" id="UP000827092"/>
    </source>
</evidence>
<evidence type="ECO:0008006" key="4">
    <source>
        <dbReference type="Google" id="ProtNLM"/>
    </source>
</evidence>
<dbReference type="InterPro" id="IPR009318">
    <property type="entry name" value="Gustatory_rcpt"/>
</dbReference>
<accession>A0AAV6V575</accession>
<feature type="transmembrane region" description="Helical" evidence="1">
    <location>
        <begin position="131"/>
        <end position="154"/>
    </location>
</feature>
<comment type="caution">
    <text evidence="2">The sequence shown here is derived from an EMBL/GenBank/DDBJ whole genome shotgun (WGS) entry which is preliminary data.</text>
</comment>
<proteinExistence type="predicted"/>
<dbReference type="Proteomes" id="UP000827092">
    <property type="component" value="Unassembled WGS sequence"/>
</dbReference>
<organism evidence="2 3">
    <name type="scientific">Oedothorax gibbosus</name>
    <dbReference type="NCBI Taxonomy" id="931172"/>
    <lineage>
        <taxon>Eukaryota</taxon>
        <taxon>Metazoa</taxon>
        <taxon>Ecdysozoa</taxon>
        <taxon>Arthropoda</taxon>
        <taxon>Chelicerata</taxon>
        <taxon>Arachnida</taxon>
        <taxon>Araneae</taxon>
        <taxon>Araneomorphae</taxon>
        <taxon>Entelegynae</taxon>
        <taxon>Araneoidea</taxon>
        <taxon>Linyphiidae</taxon>
        <taxon>Erigoninae</taxon>
        <taxon>Oedothorax</taxon>
    </lineage>
</organism>
<name>A0AAV6V575_9ARAC</name>
<feature type="transmembrane region" description="Helical" evidence="1">
    <location>
        <begin position="205"/>
        <end position="223"/>
    </location>
</feature>
<feature type="transmembrane region" description="Helical" evidence="1">
    <location>
        <begin position="21"/>
        <end position="40"/>
    </location>
</feature>
<feature type="transmembrane region" description="Helical" evidence="1">
    <location>
        <begin position="97"/>
        <end position="119"/>
    </location>
</feature>
<keyword evidence="1" id="KW-0812">Transmembrane</keyword>